<organism evidence="1">
    <name type="scientific">viral metagenome</name>
    <dbReference type="NCBI Taxonomy" id="1070528"/>
    <lineage>
        <taxon>unclassified sequences</taxon>
        <taxon>metagenomes</taxon>
        <taxon>organismal metagenomes</taxon>
    </lineage>
</organism>
<name>A0A6C0KRC4_9ZZZZ</name>
<protein>
    <submittedName>
        <fullName evidence="1">Uncharacterized protein</fullName>
    </submittedName>
</protein>
<accession>A0A6C0KRC4</accession>
<evidence type="ECO:0000313" key="1">
    <source>
        <dbReference type="EMBL" id="QHU18878.1"/>
    </source>
</evidence>
<sequence length="135" mass="14722">MSTFPPPPYSEIVPAGPPYNATNFTSANAPVYSTLISYANNSPNYPWNTGTDAQIIFRTTQNITYFNNLNQQTQSIKTQNGSTGNIPYPQFRSEAERLMYRQGQALTSARNAFTGQNPSAPAGVPCSSIYGIINS</sequence>
<dbReference type="EMBL" id="MN740940">
    <property type="protein sequence ID" value="QHU18878.1"/>
    <property type="molecule type" value="Genomic_DNA"/>
</dbReference>
<proteinExistence type="predicted"/>
<dbReference type="AlphaFoldDB" id="A0A6C0KRC4"/>
<reference evidence="1" key="1">
    <citation type="journal article" date="2020" name="Nature">
        <title>Giant virus diversity and host interactions through global metagenomics.</title>
        <authorList>
            <person name="Schulz F."/>
            <person name="Roux S."/>
            <person name="Paez-Espino D."/>
            <person name="Jungbluth S."/>
            <person name="Walsh D.A."/>
            <person name="Denef V.J."/>
            <person name="McMahon K.D."/>
            <person name="Konstantinidis K.T."/>
            <person name="Eloe-Fadrosh E.A."/>
            <person name="Kyrpides N.C."/>
            <person name="Woyke T."/>
        </authorList>
    </citation>
    <scope>NUCLEOTIDE SEQUENCE</scope>
    <source>
        <strain evidence="1">GVMAG-S-3300013006-158</strain>
    </source>
</reference>